<feature type="compositionally biased region" description="Polar residues" evidence="1">
    <location>
        <begin position="157"/>
        <end position="171"/>
    </location>
</feature>
<dbReference type="Proteomes" id="UP000326799">
    <property type="component" value="Unassembled WGS sequence"/>
</dbReference>
<feature type="region of interest" description="Disordered" evidence="1">
    <location>
        <begin position="127"/>
        <end position="199"/>
    </location>
</feature>
<evidence type="ECO:0000256" key="1">
    <source>
        <dbReference type="SAM" id="MobiDB-lite"/>
    </source>
</evidence>
<proteinExistence type="predicted"/>
<sequence length="397" mass="43367">MLRSWLPTGTQEENRAAAVRVVSGPIHDCSRLQHLTNSIALGASAFPRGGRDLNDQVLATSRALPRSQPILPSPEYADFRRYQGSHTLPFGATNEQPPLLTTTHPSGNYTLQQGQFMSQPQSAHARMSHTGHLPSSLTSHGTGGGRGAYFGSPPHPQSVNDVTHALSNATIGPSPDYTRGTKGYTPAASTTSNGQFPHQNIPPPVTSGPTANETLDNRYQVQTNPRRFFKVGRVFAVVWHEGMGNAAPLKGGTKSLATKSLASDRELMTEGKFGTKIYTDIRRMVVFKEQAQCAWCFPVHTYGRLGVAKASVDPSKHAIIYMNGAQPKSGPNEPRMTKEPLEVTPEPYQKLHAMSRLNFGKIYTVEHNQKVLPVGKISEASMAKFHLYAKRETELGY</sequence>
<dbReference type="Pfam" id="PF20233">
    <property type="entry name" value="DUF6590"/>
    <property type="match status" value="1"/>
</dbReference>
<reference evidence="3 4" key="1">
    <citation type="submission" date="2019-04" db="EMBL/GenBank/DDBJ databases">
        <title>Fungal friends and foes A comparative genomics study of 23 Aspergillus species from section Flavi.</title>
        <authorList>
            <consortium name="DOE Joint Genome Institute"/>
            <person name="Kjaerbolling I."/>
            <person name="Vesth T.C."/>
            <person name="Frisvad J.C."/>
            <person name="Nybo J.L."/>
            <person name="Theobald S."/>
            <person name="Kildgaard S."/>
            <person name="Petersen T.I."/>
            <person name="Kuo A."/>
            <person name="Sato A."/>
            <person name="Lyhne E.K."/>
            <person name="Kogle M.E."/>
            <person name="Wiebenga A."/>
            <person name="Kun R.S."/>
            <person name="Lubbers R.J."/>
            <person name="Makela M.R."/>
            <person name="Barry K."/>
            <person name="Chovatia M."/>
            <person name="Clum A."/>
            <person name="Daum C."/>
            <person name="Haridas S."/>
            <person name="He G."/>
            <person name="LaButti K."/>
            <person name="Lipzen A."/>
            <person name="Mondo S."/>
            <person name="Pangilinan J."/>
            <person name="Riley R."/>
            <person name="Salamov A."/>
            <person name="Simmons B.A."/>
            <person name="Magnuson J.K."/>
            <person name="Henrissat B."/>
            <person name="Mortensen U.H."/>
            <person name="Larsen T.O."/>
            <person name="De vries R.P."/>
            <person name="Grigoriev I.V."/>
            <person name="Machida M."/>
            <person name="Baker S.E."/>
            <person name="Andersen M.R."/>
        </authorList>
    </citation>
    <scope>NUCLEOTIDE SEQUENCE [LARGE SCALE GENOMIC DNA]</scope>
    <source>
        <strain evidence="3 4">CBS 126849</strain>
    </source>
</reference>
<feature type="compositionally biased region" description="Polar residues" evidence="1">
    <location>
        <begin position="187"/>
        <end position="198"/>
    </location>
</feature>
<accession>A0A5N6EE44</accession>
<evidence type="ECO:0000259" key="2">
    <source>
        <dbReference type="Pfam" id="PF20233"/>
    </source>
</evidence>
<feature type="domain" description="DUF6590" evidence="2">
    <location>
        <begin position="226"/>
        <end position="385"/>
    </location>
</feature>
<keyword evidence="4" id="KW-1185">Reference proteome</keyword>
<name>A0A5N6EE44_9EURO</name>
<evidence type="ECO:0000313" key="3">
    <source>
        <dbReference type="EMBL" id="KAB8215599.1"/>
    </source>
</evidence>
<dbReference type="PANTHER" id="PTHR35391">
    <property type="entry name" value="C2H2-TYPE DOMAIN-CONTAINING PROTEIN-RELATED"/>
    <property type="match status" value="1"/>
</dbReference>
<dbReference type="InterPro" id="IPR046497">
    <property type="entry name" value="DUF6590"/>
</dbReference>
<gene>
    <name evidence="3" type="ORF">BDV33DRAFT_10639</name>
</gene>
<organism evidence="3 4">
    <name type="scientific">Aspergillus novoparasiticus</name>
    <dbReference type="NCBI Taxonomy" id="986946"/>
    <lineage>
        <taxon>Eukaryota</taxon>
        <taxon>Fungi</taxon>
        <taxon>Dikarya</taxon>
        <taxon>Ascomycota</taxon>
        <taxon>Pezizomycotina</taxon>
        <taxon>Eurotiomycetes</taxon>
        <taxon>Eurotiomycetidae</taxon>
        <taxon>Eurotiales</taxon>
        <taxon>Aspergillaceae</taxon>
        <taxon>Aspergillus</taxon>
        <taxon>Aspergillus subgen. Circumdati</taxon>
    </lineage>
</organism>
<dbReference type="PANTHER" id="PTHR35391:SF5">
    <property type="entry name" value="DUF6590 DOMAIN-CONTAINING PROTEIN"/>
    <property type="match status" value="1"/>
</dbReference>
<evidence type="ECO:0000313" key="4">
    <source>
        <dbReference type="Proteomes" id="UP000326799"/>
    </source>
</evidence>
<dbReference type="AlphaFoldDB" id="A0A5N6EE44"/>
<protein>
    <recommendedName>
        <fullName evidence="2">DUF6590 domain-containing protein</fullName>
    </recommendedName>
</protein>
<dbReference type="EMBL" id="ML733499">
    <property type="protein sequence ID" value="KAB8215599.1"/>
    <property type="molecule type" value="Genomic_DNA"/>
</dbReference>